<feature type="binding site" evidence="6">
    <location>
        <begin position="116"/>
        <end position="118"/>
    </location>
    <ligand>
        <name>biotin</name>
        <dbReference type="ChEBI" id="CHEBI:57586"/>
    </ligand>
</feature>
<dbReference type="InterPro" id="IPR004143">
    <property type="entry name" value="BPL_LPL_catalytic"/>
</dbReference>
<gene>
    <name evidence="6" type="primary">birA</name>
    <name evidence="8" type="ORF">RED65_15628</name>
</gene>
<dbReference type="InterPro" id="IPR004408">
    <property type="entry name" value="Biotin_CoA_COase_ligase"/>
</dbReference>
<evidence type="ECO:0000313" key="8">
    <source>
        <dbReference type="EMBL" id="EAT12283.1"/>
    </source>
</evidence>
<dbReference type="GO" id="GO:0006355">
    <property type="term" value="P:regulation of DNA-templated transcription"/>
    <property type="evidence" value="ECO:0007669"/>
    <property type="project" value="UniProtKB-UniRule"/>
</dbReference>
<keyword evidence="4 6" id="KW-0092">Biotin</keyword>
<dbReference type="GO" id="GO:0004077">
    <property type="term" value="F:biotin--[biotin carboxyl-carrier protein] ligase activity"/>
    <property type="evidence" value="ECO:0007669"/>
    <property type="project" value="UniProtKB-UniRule"/>
</dbReference>
<dbReference type="RefSeq" id="WP_007018334.1">
    <property type="nucleotide sequence ID" value="NZ_CH724116.1"/>
</dbReference>
<dbReference type="PANTHER" id="PTHR12835">
    <property type="entry name" value="BIOTIN PROTEIN LIGASE"/>
    <property type="match status" value="1"/>
</dbReference>
<dbReference type="SUPFAM" id="SSF50037">
    <property type="entry name" value="C-terminal domain of transcriptional repressors"/>
    <property type="match status" value="1"/>
</dbReference>
<proteinExistence type="inferred from homology"/>
<comment type="similarity">
    <text evidence="6">Belongs to the biotin--protein ligase family.</text>
</comment>
<dbReference type="Proteomes" id="UP000004263">
    <property type="component" value="Unassembled WGS sequence"/>
</dbReference>
<dbReference type="Gene3D" id="2.30.30.100">
    <property type="match status" value="1"/>
</dbReference>
<dbReference type="Pfam" id="PF02237">
    <property type="entry name" value="BPL_C"/>
    <property type="match status" value="1"/>
</dbReference>
<evidence type="ECO:0000256" key="2">
    <source>
        <dbReference type="ARBA" id="ARBA00022741"/>
    </source>
</evidence>
<dbReference type="EC" id="6.3.4.15" evidence="6"/>
<dbReference type="InterPro" id="IPR036390">
    <property type="entry name" value="WH_DNA-bd_sf"/>
</dbReference>
<dbReference type="SUPFAM" id="SSF55681">
    <property type="entry name" value="Class II aaRS and biotin synthetases"/>
    <property type="match status" value="1"/>
</dbReference>
<name>Q1N281_9GAMM</name>
<organism evidence="8 9">
    <name type="scientific">Bermanella marisrubri</name>
    <dbReference type="NCBI Taxonomy" id="207949"/>
    <lineage>
        <taxon>Bacteria</taxon>
        <taxon>Pseudomonadati</taxon>
        <taxon>Pseudomonadota</taxon>
        <taxon>Gammaproteobacteria</taxon>
        <taxon>Oceanospirillales</taxon>
        <taxon>Oceanospirillaceae</taxon>
        <taxon>Bermanella</taxon>
    </lineage>
</organism>
<dbReference type="HAMAP" id="MF_00978">
    <property type="entry name" value="Bifunct_BirA"/>
    <property type="match status" value="1"/>
</dbReference>
<feature type="DNA-binding region" description="H-T-H motif" evidence="6">
    <location>
        <begin position="17"/>
        <end position="36"/>
    </location>
</feature>
<dbReference type="Gene3D" id="3.30.930.10">
    <property type="entry name" value="Bira Bifunctional Protein, Domain 2"/>
    <property type="match status" value="1"/>
</dbReference>
<dbReference type="NCBIfam" id="NF008847">
    <property type="entry name" value="PRK11886.1-2"/>
    <property type="match status" value="1"/>
</dbReference>
<comment type="catalytic activity">
    <reaction evidence="5 6">
        <text>biotin + L-lysyl-[protein] + ATP = N(6)-biotinyl-L-lysyl-[protein] + AMP + diphosphate + H(+)</text>
        <dbReference type="Rhea" id="RHEA:11756"/>
        <dbReference type="Rhea" id="RHEA-COMP:9752"/>
        <dbReference type="Rhea" id="RHEA-COMP:10505"/>
        <dbReference type="ChEBI" id="CHEBI:15378"/>
        <dbReference type="ChEBI" id="CHEBI:29969"/>
        <dbReference type="ChEBI" id="CHEBI:30616"/>
        <dbReference type="ChEBI" id="CHEBI:33019"/>
        <dbReference type="ChEBI" id="CHEBI:57586"/>
        <dbReference type="ChEBI" id="CHEBI:83144"/>
        <dbReference type="ChEBI" id="CHEBI:456215"/>
        <dbReference type="EC" id="6.3.4.15"/>
    </reaction>
</comment>
<sequence>MKQALLDILADGQFHSGEEIGEALGVSRAAVWKQLKKLEALDIPLHSVKGKGYRLPEPVGLLSLSKLEQHGLTQDYFDSIDLALSLDSTNSAMMRLAETQPGGRHLIFAEMQTQGRGRRGRQWVSPFARNLYFSVLWTFEQGIAAIQGLSLAVGLSIYHTLKRYGLESHGLKWPNDILVAKDADTFAKLGGILIEITGDVSDQCQVVIGVGLNLDIQTRDLAHIDQLATGLRQQGIEFDRNELAATLLMDLSDTLNGFSQHGFSPLQQHWNEADALHGHKVNLILPSSELTGIARGVNAIGELQLEIDGQLQVYNGGEVTLRSQGKHHEA</sequence>
<comment type="function">
    <text evidence="6">Acts both as a biotin--[acetyl-CoA-carboxylase] ligase and a biotin-operon repressor. In the presence of ATP, BirA activates biotin to form the BirA-biotinyl-5'-adenylate (BirA-bio-5'-AMP or holoBirA) complex. HoloBirA can either transfer the biotinyl moiety to the biotin carboxyl carrier protein (BCCP) subunit of acetyl-CoA carboxylase, or bind to the biotin operator site and inhibit transcription of the operon.</text>
</comment>
<evidence type="ECO:0000256" key="3">
    <source>
        <dbReference type="ARBA" id="ARBA00022840"/>
    </source>
</evidence>
<dbReference type="InterPro" id="IPR045864">
    <property type="entry name" value="aa-tRNA-synth_II/BPL/LPL"/>
</dbReference>
<dbReference type="CDD" id="cd16442">
    <property type="entry name" value="BPL"/>
    <property type="match status" value="1"/>
</dbReference>
<comment type="caution">
    <text evidence="8">The sequence shown here is derived from an EMBL/GenBank/DDBJ whole genome shotgun (WGS) entry which is preliminary data.</text>
</comment>
<evidence type="ECO:0000256" key="6">
    <source>
        <dbReference type="HAMAP-Rule" id="MF_00978"/>
    </source>
</evidence>
<dbReference type="STRING" id="207949.RED65_15628"/>
<dbReference type="InterPro" id="IPR030855">
    <property type="entry name" value="Bifunct_BirA"/>
</dbReference>
<comment type="caution">
    <text evidence="6">Lacks conserved residue(s) required for the propagation of feature annotation.</text>
</comment>
<dbReference type="InterPro" id="IPR036388">
    <property type="entry name" value="WH-like_DNA-bd_sf"/>
</dbReference>
<feature type="binding site" evidence="6">
    <location>
        <begin position="88"/>
        <end position="90"/>
    </location>
    <ligand>
        <name>biotin</name>
        <dbReference type="ChEBI" id="CHEBI:57586"/>
    </ligand>
</feature>
<dbReference type="PANTHER" id="PTHR12835:SF5">
    <property type="entry name" value="BIOTIN--PROTEIN LIGASE"/>
    <property type="match status" value="1"/>
</dbReference>
<feature type="domain" description="BPL/LPL catalytic" evidence="7">
    <location>
        <begin position="65"/>
        <end position="259"/>
    </location>
</feature>
<dbReference type="InterPro" id="IPR013196">
    <property type="entry name" value="HTH_11"/>
</dbReference>
<dbReference type="GO" id="GO:0005737">
    <property type="term" value="C:cytoplasm"/>
    <property type="evidence" value="ECO:0007669"/>
    <property type="project" value="TreeGrafter"/>
</dbReference>
<dbReference type="OrthoDB" id="9807064at2"/>
<dbReference type="NCBIfam" id="TIGR00121">
    <property type="entry name" value="birA_ligase"/>
    <property type="match status" value="1"/>
</dbReference>
<keyword evidence="9" id="KW-1185">Reference proteome</keyword>
<keyword evidence="1 6" id="KW-0436">Ligase</keyword>
<dbReference type="SUPFAM" id="SSF46785">
    <property type="entry name" value="Winged helix' DNA-binding domain"/>
    <property type="match status" value="1"/>
</dbReference>
<evidence type="ECO:0000256" key="5">
    <source>
        <dbReference type="ARBA" id="ARBA00047846"/>
    </source>
</evidence>
<keyword evidence="3 6" id="KW-0067">ATP-binding</keyword>
<accession>Q1N281</accession>
<keyword evidence="6" id="KW-0238">DNA-binding</keyword>
<evidence type="ECO:0000259" key="7">
    <source>
        <dbReference type="PROSITE" id="PS51733"/>
    </source>
</evidence>
<dbReference type="AlphaFoldDB" id="Q1N281"/>
<dbReference type="Pfam" id="PF03099">
    <property type="entry name" value="BPL_LplA_LipB"/>
    <property type="match status" value="1"/>
</dbReference>
<evidence type="ECO:0000313" key="9">
    <source>
        <dbReference type="Proteomes" id="UP000004263"/>
    </source>
</evidence>
<dbReference type="Pfam" id="PF08279">
    <property type="entry name" value="HTH_11"/>
    <property type="match status" value="1"/>
</dbReference>
<feature type="binding site" evidence="6">
    <location>
        <position position="112"/>
    </location>
    <ligand>
        <name>biotin</name>
        <dbReference type="ChEBI" id="CHEBI:57586"/>
    </ligand>
</feature>
<keyword evidence="2 6" id="KW-0547">Nucleotide-binding</keyword>
<keyword evidence="6" id="KW-0678">Repressor</keyword>
<dbReference type="InterPro" id="IPR008988">
    <property type="entry name" value="Transcriptional_repressor_C"/>
</dbReference>
<keyword evidence="6" id="KW-0805">Transcription regulation</keyword>
<keyword evidence="6" id="KW-0804">Transcription</keyword>
<reference evidence="8 9" key="1">
    <citation type="submission" date="2006-03" db="EMBL/GenBank/DDBJ databases">
        <authorList>
            <person name="Pinhassi J."/>
            <person name="Pedros-Alio C."/>
            <person name="Ferriera S."/>
            <person name="Johnson J."/>
            <person name="Kravitz S."/>
            <person name="Halpern A."/>
            <person name="Remington K."/>
            <person name="Beeson K."/>
            <person name="Tran B."/>
            <person name="Rogers Y.-H."/>
            <person name="Friedman R."/>
            <person name="Venter J.C."/>
        </authorList>
    </citation>
    <scope>NUCLEOTIDE SEQUENCE [LARGE SCALE GENOMIC DNA]</scope>
    <source>
        <strain evidence="8 9">RED65</strain>
    </source>
</reference>
<dbReference type="GO" id="GO:0003677">
    <property type="term" value="F:DNA binding"/>
    <property type="evidence" value="ECO:0007669"/>
    <property type="project" value="UniProtKB-UniRule"/>
</dbReference>
<dbReference type="EMBL" id="AAQH01000008">
    <property type="protein sequence ID" value="EAT12283.1"/>
    <property type="molecule type" value="Genomic_DNA"/>
</dbReference>
<evidence type="ECO:0000256" key="1">
    <source>
        <dbReference type="ARBA" id="ARBA00022598"/>
    </source>
</evidence>
<protein>
    <recommendedName>
        <fullName evidence="6">Bifunctional ligase/repressor BirA</fullName>
    </recommendedName>
    <alternativeName>
        <fullName evidence="6">Biotin operon repressor</fullName>
    </alternativeName>
    <alternativeName>
        <fullName evidence="6">Biotin--[acetyl-CoA-carboxylase] ligase</fullName>
        <ecNumber evidence="6">6.3.4.15</ecNumber>
    </alternativeName>
    <alternativeName>
        <fullName evidence="6">Biotin--protein ligase</fullName>
    </alternativeName>
    <alternativeName>
        <fullName evidence="6">Biotin-[acetyl-CoA carboxylase] synthetase</fullName>
    </alternativeName>
</protein>
<dbReference type="GO" id="GO:0005524">
    <property type="term" value="F:ATP binding"/>
    <property type="evidence" value="ECO:0007669"/>
    <property type="project" value="UniProtKB-UniRule"/>
</dbReference>
<dbReference type="HOGENOM" id="CLU_051096_4_0_6"/>
<dbReference type="InterPro" id="IPR003142">
    <property type="entry name" value="BPL_C"/>
</dbReference>
<dbReference type="Gene3D" id="1.10.10.10">
    <property type="entry name" value="Winged helix-like DNA-binding domain superfamily/Winged helix DNA-binding domain"/>
    <property type="match status" value="1"/>
</dbReference>
<dbReference type="PROSITE" id="PS51733">
    <property type="entry name" value="BPL_LPL_CATALYTIC"/>
    <property type="match status" value="1"/>
</dbReference>
<evidence type="ECO:0000256" key="4">
    <source>
        <dbReference type="ARBA" id="ARBA00023267"/>
    </source>
</evidence>